<feature type="compositionally biased region" description="Basic and acidic residues" evidence="1">
    <location>
        <begin position="1"/>
        <end position="24"/>
    </location>
</feature>
<sequence>MVPPDPLRRARTENVTAKIDRDQGSKFIPQHTSDEQAHPLRGATQPLRPHLTPCPSLAKRVSQATNTPRCAHISRGFGYVQDDAHIFRNDQPAPGHVRPRFDMEDDSVRLPTLPWTSEPACLGKLDGALGGIVRPNKRVNGPCFLKGQAYTSRGLSSGRTRPHLDFNRANSPTTHLGLIGLVPLRAVDLPLRASPNTTYFRAQRDTLESSASRTEAHNYPTSTV</sequence>
<keyword evidence="3" id="KW-1185">Reference proteome</keyword>
<feature type="compositionally biased region" description="Polar residues" evidence="1">
    <location>
        <begin position="208"/>
        <end position="224"/>
    </location>
</feature>
<dbReference type="Proteomes" id="UP000188354">
    <property type="component" value="Chromosome LG02"/>
</dbReference>
<organism evidence="2 3">
    <name type="scientific">Lupinus angustifolius</name>
    <name type="common">Narrow-leaved blue lupine</name>
    <dbReference type="NCBI Taxonomy" id="3871"/>
    <lineage>
        <taxon>Eukaryota</taxon>
        <taxon>Viridiplantae</taxon>
        <taxon>Streptophyta</taxon>
        <taxon>Embryophyta</taxon>
        <taxon>Tracheophyta</taxon>
        <taxon>Spermatophyta</taxon>
        <taxon>Magnoliopsida</taxon>
        <taxon>eudicotyledons</taxon>
        <taxon>Gunneridae</taxon>
        <taxon>Pentapetalae</taxon>
        <taxon>rosids</taxon>
        <taxon>fabids</taxon>
        <taxon>Fabales</taxon>
        <taxon>Fabaceae</taxon>
        <taxon>Papilionoideae</taxon>
        <taxon>50 kb inversion clade</taxon>
        <taxon>genistoids sensu lato</taxon>
        <taxon>core genistoids</taxon>
        <taxon>Genisteae</taxon>
        <taxon>Lupinus</taxon>
    </lineage>
</organism>
<accession>A0A1J7IVY3</accession>
<proteinExistence type="predicted"/>
<dbReference type="EMBL" id="CM007362">
    <property type="protein sequence ID" value="OIW16937.1"/>
    <property type="molecule type" value="Genomic_DNA"/>
</dbReference>
<dbReference type="Gramene" id="OIW16937">
    <property type="protein sequence ID" value="OIW16937"/>
    <property type="gene ID" value="TanjilG_18625"/>
</dbReference>
<dbReference type="AlphaFoldDB" id="A0A1J7IVY3"/>
<feature type="region of interest" description="Disordered" evidence="1">
    <location>
        <begin position="205"/>
        <end position="224"/>
    </location>
</feature>
<gene>
    <name evidence="2" type="ORF">TanjilG_18625</name>
</gene>
<protein>
    <submittedName>
        <fullName evidence="2">Uncharacterized protein</fullName>
    </submittedName>
</protein>
<reference evidence="2 3" key="1">
    <citation type="journal article" date="2017" name="Plant Biotechnol. J.">
        <title>A comprehensive draft genome sequence for lupin (Lupinus angustifolius), an emerging health food: insights into plant-microbe interactions and legume evolution.</title>
        <authorList>
            <person name="Hane J.K."/>
            <person name="Ming Y."/>
            <person name="Kamphuis L.G."/>
            <person name="Nelson M.N."/>
            <person name="Garg G."/>
            <person name="Atkins C.A."/>
            <person name="Bayer P.E."/>
            <person name="Bravo A."/>
            <person name="Bringans S."/>
            <person name="Cannon S."/>
            <person name="Edwards D."/>
            <person name="Foley R."/>
            <person name="Gao L.L."/>
            <person name="Harrison M.J."/>
            <person name="Huang W."/>
            <person name="Hurgobin B."/>
            <person name="Li S."/>
            <person name="Liu C.W."/>
            <person name="McGrath A."/>
            <person name="Morahan G."/>
            <person name="Murray J."/>
            <person name="Weller J."/>
            <person name="Jian J."/>
            <person name="Singh K.B."/>
        </authorList>
    </citation>
    <scope>NUCLEOTIDE SEQUENCE [LARGE SCALE GENOMIC DNA]</scope>
    <source>
        <strain evidence="3">cv. Tanjil</strain>
        <tissue evidence="2">Whole plant</tissue>
    </source>
</reference>
<evidence type="ECO:0000313" key="3">
    <source>
        <dbReference type="Proteomes" id="UP000188354"/>
    </source>
</evidence>
<evidence type="ECO:0000313" key="2">
    <source>
        <dbReference type="EMBL" id="OIW16937.1"/>
    </source>
</evidence>
<evidence type="ECO:0000256" key="1">
    <source>
        <dbReference type="SAM" id="MobiDB-lite"/>
    </source>
</evidence>
<feature type="region of interest" description="Disordered" evidence="1">
    <location>
        <begin position="1"/>
        <end position="50"/>
    </location>
</feature>
<name>A0A1J7IVY3_LUPAN</name>